<reference evidence="9 10" key="1">
    <citation type="submission" date="2016-10" db="EMBL/GenBank/DDBJ databases">
        <authorList>
            <person name="de Groot N.N."/>
        </authorList>
    </citation>
    <scope>NUCLEOTIDE SEQUENCE [LARGE SCALE GENOMIC DNA]</scope>
    <source>
        <strain evidence="9 10">DSM 21741</strain>
    </source>
</reference>
<keyword evidence="7" id="KW-0694">RNA-binding</keyword>
<dbReference type="PANTHER" id="PTHR11560">
    <property type="entry name" value="39S RIBOSOMAL PROTEIN L10, MITOCHONDRIAL"/>
    <property type="match status" value="1"/>
</dbReference>
<evidence type="ECO:0000256" key="7">
    <source>
        <dbReference type="HAMAP-Rule" id="MF_00362"/>
    </source>
</evidence>
<dbReference type="NCBIfam" id="NF000955">
    <property type="entry name" value="PRK00099.1-1"/>
    <property type="match status" value="1"/>
</dbReference>
<dbReference type="Proteomes" id="UP000199092">
    <property type="component" value="Chromosome I"/>
</dbReference>
<dbReference type="OrthoDB" id="3186107at2"/>
<dbReference type="GO" id="GO:0070180">
    <property type="term" value="F:large ribosomal subunit rRNA binding"/>
    <property type="evidence" value="ECO:0007669"/>
    <property type="project" value="UniProtKB-UniRule"/>
</dbReference>
<evidence type="ECO:0000256" key="2">
    <source>
        <dbReference type="ARBA" id="ARBA00008889"/>
    </source>
</evidence>
<evidence type="ECO:0000256" key="8">
    <source>
        <dbReference type="SAM" id="MobiDB-lite"/>
    </source>
</evidence>
<dbReference type="InterPro" id="IPR047865">
    <property type="entry name" value="Ribosomal_uL10_bac_type"/>
</dbReference>
<dbReference type="Gene3D" id="3.30.70.1730">
    <property type="match status" value="1"/>
</dbReference>
<comment type="similarity">
    <text evidence="2 7">Belongs to the universal ribosomal protein uL10 family.</text>
</comment>
<keyword evidence="3 7" id="KW-0689">Ribosomal protein</keyword>
<keyword evidence="7" id="KW-0699">rRNA-binding</keyword>
<dbReference type="CDD" id="cd05797">
    <property type="entry name" value="Ribosomal_L10"/>
    <property type="match status" value="1"/>
</dbReference>
<dbReference type="InterPro" id="IPR002363">
    <property type="entry name" value="Ribosomal_uL10_CS_bac"/>
</dbReference>
<dbReference type="GO" id="GO:0003735">
    <property type="term" value="F:structural constituent of ribosome"/>
    <property type="evidence" value="ECO:0007669"/>
    <property type="project" value="InterPro"/>
</dbReference>
<accession>A0A1H1Z3G2</accession>
<organism evidence="9 10">
    <name type="scientific">Friedmanniella luteola</name>
    <dbReference type="NCBI Taxonomy" id="546871"/>
    <lineage>
        <taxon>Bacteria</taxon>
        <taxon>Bacillati</taxon>
        <taxon>Actinomycetota</taxon>
        <taxon>Actinomycetes</taxon>
        <taxon>Propionibacteriales</taxon>
        <taxon>Nocardioidaceae</taxon>
        <taxon>Friedmanniella</taxon>
    </lineage>
</organism>
<comment type="function">
    <text evidence="1 7">Forms part of the ribosomal stalk, playing a central role in the interaction of the ribosome with GTP-bound translation factors.</text>
</comment>
<evidence type="ECO:0000313" key="9">
    <source>
        <dbReference type="EMBL" id="SDT28291.1"/>
    </source>
</evidence>
<feature type="compositionally biased region" description="Low complexity" evidence="8">
    <location>
        <begin position="196"/>
        <end position="222"/>
    </location>
</feature>
<evidence type="ECO:0000313" key="10">
    <source>
        <dbReference type="Proteomes" id="UP000199092"/>
    </source>
</evidence>
<dbReference type="RefSeq" id="WP_091414485.1">
    <property type="nucleotide sequence ID" value="NZ_LT629749.1"/>
</dbReference>
<dbReference type="SUPFAM" id="SSF160369">
    <property type="entry name" value="Ribosomal protein L10-like"/>
    <property type="match status" value="1"/>
</dbReference>
<keyword evidence="10" id="KW-1185">Reference proteome</keyword>
<gene>
    <name evidence="7" type="primary">rplJ</name>
    <name evidence="9" type="ORF">SAMN04488543_3558</name>
</gene>
<dbReference type="PROSITE" id="PS01109">
    <property type="entry name" value="RIBOSOMAL_L10"/>
    <property type="match status" value="1"/>
</dbReference>
<dbReference type="InterPro" id="IPR043141">
    <property type="entry name" value="Ribosomal_uL10-like_sf"/>
</dbReference>
<dbReference type="InterPro" id="IPR001790">
    <property type="entry name" value="Ribosomal_uL10"/>
</dbReference>
<protein>
    <recommendedName>
        <fullName evidence="6 7">Large ribosomal subunit protein uL10</fullName>
    </recommendedName>
</protein>
<dbReference type="STRING" id="546871.SAMN04488543_3558"/>
<dbReference type="AlphaFoldDB" id="A0A1H1Z3G2"/>
<evidence type="ECO:0000256" key="3">
    <source>
        <dbReference type="ARBA" id="ARBA00022980"/>
    </source>
</evidence>
<feature type="region of interest" description="Disordered" evidence="8">
    <location>
        <begin position="173"/>
        <end position="233"/>
    </location>
</feature>
<dbReference type="GO" id="GO:0006412">
    <property type="term" value="P:translation"/>
    <property type="evidence" value="ECO:0007669"/>
    <property type="project" value="UniProtKB-UniRule"/>
</dbReference>
<comment type="subunit">
    <text evidence="5 7">Part of the ribosomal stalk of the 50S ribosomal subunit. The N-terminus interacts with L11 and the large rRNA to form the base of the stalk. The C-terminus forms an elongated spine to which L12 dimers bind in a sequential fashion forming a multimeric L10(L12)X complex.</text>
</comment>
<dbReference type="InterPro" id="IPR022973">
    <property type="entry name" value="Ribosomal_uL10_bac"/>
</dbReference>
<evidence type="ECO:0000256" key="5">
    <source>
        <dbReference type="ARBA" id="ARBA00026025"/>
    </source>
</evidence>
<dbReference type="HAMAP" id="MF_00362">
    <property type="entry name" value="Ribosomal_uL10"/>
    <property type="match status" value="1"/>
</dbReference>
<dbReference type="EMBL" id="LT629749">
    <property type="protein sequence ID" value="SDT28291.1"/>
    <property type="molecule type" value="Genomic_DNA"/>
</dbReference>
<evidence type="ECO:0000256" key="4">
    <source>
        <dbReference type="ARBA" id="ARBA00023274"/>
    </source>
</evidence>
<evidence type="ECO:0000256" key="6">
    <source>
        <dbReference type="ARBA" id="ARBA00035202"/>
    </source>
</evidence>
<evidence type="ECO:0000256" key="1">
    <source>
        <dbReference type="ARBA" id="ARBA00002633"/>
    </source>
</evidence>
<keyword evidence="4 7" id="KW-0687">Ribonucleoprotein</keyword>
<name>A0A1H1Z3G2_9ACTN</name>
<sequence>MARPDKAAAVAELKDKFSSSSAVVLTEYRGLTVKALKDLRRSLGENATYAVSKNTLTTIAAREAGVEGLDEHLVGPTAITFVDGDPVVVAKGLRDFARTNPLLVIKGGVLDGKFLNSDEVRTLADLESREVLLAKVAGGMQGVLQQAVSLVAAPLSQVARLAAALEQAAQEDPSIIGGAGTPAAVDQEPSTDDTTDAAPAAEADIAAAPAADTETATAVPDTNPVAADAAEEN</sequence>
<proteinExistence type="inferred from homology"/>
<dbReference type="Pfam" id="PF00466">
    <property type="entry name" value="Ribosomal_L10"/>
    <property type="match status" value="1"/>
</dbReference>
<dbReference type="GO" id="GO:0015934">
    <property type="term" value="C:large ribosomal subunit"/>
    <property type="evidence" value="ECO:0007669"/>
    <property type="project" value="InterPro"/>
</dbReference>